<dbReference type="AlphaFoldDB" id="A0A5B7JA34"/>
<comment type="caution">
    <text evidence="2">The sequence shown here is derived from an EMBL/GenBank/DDBJ whole genome shotgun (WGS) entry which is preliminary data.</text>
</comment>
<sequence length="82" mass="8762">MVKLTRGASRQPSHLRLGKQVSRGGDGSGGVGVKEADHPSLLHLEKPRPRPTCHCLATPFTRRPAQPQASPRPARPTIGLAL</sequence>
<feature type="compositionally biased region" description="Low complexity" evidence="1">
    <location>
        <begin position="62"/>
        <end position="76"/>
    </location>
</feature>
<protein>
    <submittedName>
        <fullName evidence="2">Uncharacterized protein</fullName>
    </submittedName>
</protein>
<organism evidence="2 3">
    <name type="scientific">Portunus trituberculatus</name>
    <name type="common">Swimming crab</name>
    <name type="synonym">Neptunus trituberculatus</name>
    <dbReference type="NCBI Taxonomy" id="210409"/>
    <lineage>
        <taxon>Eukaryota</taxon>
        <taxon>Metazoa</taxon>
        <taxon>Ecdysozoa</taxon>
        <taxon>Arthropoda</taxon>
        <taxon>Crustacea</taxon>
        <taxon>Multicrustacea</taxon>
        <taxon>Malacostraca</taxon>
        <taxon>Eumalacostraca</taxon>
        <taxon>Eucarida</taxon>
        <taxon>Decapoda</taxon>
        <taxon>Pleocyemata</taxon>
        <taxon>Brachyura</taxon>
        <taxon>Eubrachyura</taxon>
        <taxon>Portunoidea</taxon>
        <taxon>Portunidae</taxon>
        <taxon>Portuninae</taxon>
        <taxon>Portunus</taxon>
    </lineage>
</organism>
<proteinExistence type="predicted"/>
<dbReference type="Proteomes" id="UP000324222">
    <property type="component" value="Unassembled WGS sequence"/>
</dbReference>
<name>A0A5B7JA34_PORTR</name>
<evidence type="ECO:0000313" key="2">
    <source>
        <dbReference type="EMBL" id="MPC90886.1"/>
    </source>
</evidence>
<feature type="region of interest" description="Disordered" evidence="1">
    <location>
        <begin position="1"/>
        <end position="82"/>
    </location>
</feature>
<feature type="compositionally biased region" description="Basic and acidic residues" evidence="1">
    <location>
        <begin position="34"/>
        <end position="48"/>
    </location>
</feature>
<dbReference type="EMBL" id="VSRR010085914">
    <property type="protein sequence ID" value="MPC90886.1"/>
    <property type="molecule type" value="Genomic_DNA"/>
</dbReference>
<gene>
    <name evidence="2" type="ORF">E2C01_085890</name>
</gene>
<reference evidence="2 3" key="1">
    <citation type="submission" date="2019-05" db="EMBL/GenBank/DDBJ databases">
        <title>Another draft genome of Portunus trituberculatus and its Hox gene families provides insights of decapod evolution.</title>
        <authorList>
            <person name="Jeong J.-H."/>
            <person name="Song I."/>
            <person name="Kim S."/>
            <person name="Choi T."/>
            <person name="Kim D."/>
            <person name="Ryu S."/>
            <person name="Kim W."/>
        </authorList>
    </citation>
    <scope>NUCLEOTIDE SEQUENCE [LARGE SCALE GENOMIC DNA]</scope>
    <source>
        <tissue evidence="2">Muscle</tissue>
    </source>
</reference>
<evidence type="ECO:0000313" key="3">
    <source>
        <dbReference type="Proteomes" id="UP000324222"/>
    </source>
</evidence>
<accession>A0A5B7JA34</accession>
<evidence type="ECO:0000256" key="1">
    <source>
        <dbReference type="SAM" id="MobiDB-lite"/>
    </source>
</evidence>
<keyword evidence="3" id="KW-1185">Reference proteome</keyword>